<name>A0A7I7RYY9_9MYCO</name>
<organism evidence="1 2">
    <name type="scientific">Mycolicibacterium arabiense</name>
    <dbReference type="NCBI Taxonomy" id="1286181"/>
    <lineage>
        <taxon>Bacteria</taxon>
        <taxon>Bacillati</taxon>
        <taxon>Actinomycetota</taxon>
        <taxon>Actinomycetes</taxon>
        <taxon>Mycobacteriales</taxon>
        <taxon>Mycobacteriaceae</taxon>
        <taxon>Mycolicibacterium</taxon>
    </lineage>
</organism>
<geneLocation type="plasmid" evidence="2">
    <name>pjcm18538 dna</name>
</geneLocation>
<dbReference type="RefSeq" id="WP_163919050.1">
    <property type="nucleotide sequence ID" value="NZ_AP022593.1"/>
</dbReference>
<dbReference type="EMBL" id="AP022593">
    <property type="protein sequence ID" value="BBY49400.1"/>
    <property type="molecule type" value="Genomic_DNA"/>
</dbReference>
<accession>A0A7I7RYY9</accession>
<dbReference type="Pfam" id="PF02810">
    <property type="entry name" value="SEC-C"/>
    <property type="match status" value="1"/>
</dbReference>
<dbReference type="InterPro" id="IPR004027">
    <property type="entry name" value="SEC_C_motif"/>
</dbReference>
<protein>
    <recommendedName>
        <fullName evidence="3">Preprotein translocase SecA</fullName>
    </recommendedName>
</protein>
<gene>
    <name evidence="1" type="ORF">MARA_28680</name>
</gene>
<proteinExistence type="predicted"/>
<reference evidence="1 2" key="1">
    <citation type="journal article" date="2019" name="Emerg. Microbes Infect.">
        <title>Comprehensive subspecies identification of 175 nontuberculous mycobacteria species based on 7547 genomic profiles.</title>
        <authorList>
            <person name="Matsumoto Y."/>
            <person name="Kinjo T."/>
            <person name="Motooka D."/>
            <person name="Nabeya D."/>
            <person name="Jung N."/>
            <person name="Uechi K."/>
            <person name="Horii T."/>
            <person name="Iida T."/>
            <person name="Fujita J."/>
            <person name="Nakamura S."/>
        </authorList>
    </citation>
    <scope>NUCLEOTIDE SEQUENCE [LARGE SCALE GENOMIC DNA]</scope>
    <source>
        <strain evidence="1 2">JCM 18538</strain>
    </source>
</reference>
<dbReference type="SUPFAM" id="SSF103642">
    <property type="entry name" value="Sec-C motif"/>
    <property type="match status" value="1"/>
</dbReference>
<dbReference type="AlphaFoldDB" id="A0A7I7RYY9"/>
<dbReference type="KEGG" id="marz:MARA_28680"/>
<evidence type="ECO:0000313" key="1">
    <source>
        <dbReference type="EMBL" id="BBY49400.1"/>
    </source>
</evidence>
<evidence type="ECO:0000313" key="2">
    <source>
        <dbReference type="Proteomes" id="UP000467428"/>
    </source>
</evidence>
<sequence length="141" mass="15491">MFANRDDEQLVATLERMALGELVALQRVLHDELRTGRPTTTKLAKAAGAHSIEVAVWLRFHANHTEAAKLAMLLGALAVSIAWMTYRETPAPDTTLRQAMTIIEEGRVYMLPIPRTDPCFCGSRATFKSCHGMPPVAATAM</sequence>
<keyword evidence="2" id="KW-1185">Reference proteome</keyword>
<dbReference type="Proteomes" id="UP000467428">
    <property type="component" value="Chromosome"/>
</dbReference>
<evidence type="ECO:0008006" key="3">
    <source>
        <dbReference type="Google" id="ProtNLM"/>
    </source>
</evidence>